<evidence type="ECO:0000313" key="6">
    <source>
        <dbReference type="EMBL" id="RGD74515.1"/>
    </source>
</evidence>
<dbReference type="SUPFAM" id="SSF46955">
    <property type="entry name" value="Putative DNA-binding domain"/>
    <property type="match status" value="1"/>
</dbReference>
<keyword evidence="2" id="KW-0805">Transcription regulation</keyword>
<dbReference type="PANTHER" id="PTHR30204">
    <property type="entry name" value="REDOX-CYCLING DRUG-SENSING TRANSCRIPTIONAL ACTIVATOR SOXR"/>
    <property type="match status" value="1"/>
</dbReference>
<dbReference type="PANTHER" id="PTHR30204:SF69">
    <property type="entry name" value="MERR-FAMILY TRANSCRIPTIONAL REGULATOR"/>
    <property type="match status" value="1"/>
</dbReference>
<dbReference type="Gene3D" id="1.10.1660.10">
    <property type="match status" value="1"/>
</dbReference>
<dbReference type="CDD" id="cd00592">
    <property type="entry name" value="HTH_MerR-like"/>
    <property type="match status" value="1"/>
</dbReference>
<dbReference type="SMART" id="SM00422">
    <property type="entry name" value="HTH_MERR"/>
    <property type="match status" value="1"/>
</dbReference>
<accession>A0A3E3DZK8</accession>
<protein>
    <submittedName>
        <fullName evidence="6">MerR family transcriptional regulator</fullName>
    </submittedName>
</protein>
<dbReference type="EMBL" id="QUSM01000003">
    <property type="protein sequence ID" value="RGD74515.1"/>
    <property type="molecule type" value="Genomic_DNA"/>
</dbReference>
<keyword evidence="1" id="KW-0678">Repressor</keyword>
<dbReference type="GO" id="GO:0003677">
    <property type="term" value="F:DNA binding"/>
    <property type="evidence" value="ECO:0007669"/>
    <property type="project" value="UniProtKB-KW"/>
</dbReference>
<evidence type="ECO:0000259" key="5">
    <source>
        <dbReference type="PROSITE" id="PS50937"/>
    </source>
</evidence>
<dbReference type="InterPro" id="IPR009061">
    <property type="entry name" value="DNA-bd_dom_put_sf"/>
</dbReference>
<evidence type="ECO:0000256" key="3">
    <source>
        <dbReference type="ARBA" id="ARBA00023125"/>
    </source>
</evidence>
<sequence length="250" mass="30141">MEDKFNIGTISKTLGIPKSTIRYWESEGLISLDRNYNNEYREFSVSSIFEILDILFYRKLNIPIKELKEINFKSTEDIEQILINNKKIINEQIKNLKKTKNLIDERLEQTKTFYYLKENPYEIIDEINNIGTVIEFKMSNREILNKYSSAPGHFVYYIDRKKNIYKYGFITDNVTEKDHVLWKNEKGKYKYARFILKQDYYSLNTDVFKHVEELSKRGYQVGKLIARYLLTDYDNGKYDYYEAFIEIWDI</sequence>
<evidence type="ECO:0000256" key="2">
    <source>
        <dbReference type="ARBA" id="ARBA00023015"/>
    </source>
</evidence>
<dbReference type="Pfam" id="PF00376">
    <property type="entry name" value="MerR"/>
    <property type="match status" value="1"/>
</dbReference>
<dbReference type="InterPro" id="IPR000551">
    <property type="entry name" value="MerR-type_HTH_dom"/>
</dbReference>
<reference evidence="6 7" key="1">
    <citation type="submission" date="2018-08" db="EMBL/GenBank/DDBJ databases">
        <title>A genome reference for cultivated species of the human gut microbiota.</title>
        <authorList>
            <person name="Zou Y."/>
            <person name="Xue W."/>
            <person name="Luo G."/>
        </authorList>
    </citation>
    <scope>NUCLEOTIDE SEQUENCE [LARGE SCALE GENOMIC DNA]</scope>
    <source>
        <strain evidence="6 7">AM25-6</strain>
    </source>
</reference>
<comment type="caution">
    <text evidence="6">The sequence shown here is derived from an EMBL/GenBank/DDBJ whole genome shotgun (WGS) entry which is preliminary data.</text>
</comment>
<name>A0A3E3DZK8_9FIRM</name>
<dbReference type="AlphaFoldDB" id="A0A3E3DZK8"/>
<organism evidence="6 7">
    <name type="scientific">Anaerofustis stercorihominis</name>
    <dbReference type="NCBI Taxonomy" id="214853"/>
    <lineage>
        <taxon>Bacteria</taxon>
        <taxon>Bacillati</taxon>
        <taxon>Bacillota</taxon>
        <taxon>Clostridia</taxon>
        <taxon>Eubacteriales</taxon>
        <taxon>Eubacteriaceae</taxon>
        <taxon>Anaerofustis</taxon>
    </lineage>
</organism>
<dbReference type="InterPro" id="IPR047057">
    <property type="entry name" value="MerR_fam"/>
</dbReference>
<dbReference type="RefSeq" id="WP_117532220.1">
    <property type="nucleotide sequence ID" value="NZ_QUSM01000003.1"/>
</dbReference>
<proteinExistence type="predicted"/>
<feature type="domain" description="HTH merR-type" evidence="5">
    <location>
        <begin position="4"/>
        <end position="74"/>
    </location>
</feature>
<gene>
    <name evidence="6" type="ORF">DW687_07090</name>
</gene>
<evidence type="ECO:0000256" key="1">
    <source>
        <dbReference type="ARBA" id="ARBA00022491"/>
    </source>
</evidence>
<evidence type="ECO:0000256" key="4">
    <source>
        <dbReference type="ARBA" id="ARBA00023163"/>
    </source>
</evidence>
<evidence type="ECO:0000313" key="7">
    <source>
        <dbReference type="Proteomes" id="UP000261212"/>
    </source>
</evidence>
<dbReference type="Proteomes" id="UP000261212">
    <property type="component" value="Unassembled WGS sequence"/>
</dbReference>
<dbReference type="PROSITE" id="PS50937">
    <property type="entry name" value="HTH_MERR_2"/>
    <property type="match status" value="1"/>
</dbReference>
<keyword evidence="4" id="KW-0804">Transcription</keyword>
<dbReference type="GO" id="GO:0003700">
    <property type="term" value="F:DNA-binding transcription factor activity"/>
    <property type="evidence" value="ECO:0007669"/>
    <property type="project" value="InterPro"/>
</dbReference>
<keyword evidence="3" id="KW-0238">DNA-binding</keyword>